<dbReference type="OrthoDB" id="423522at2759"/>
<dbReference type="Proteomes" id="UP000604046">
    <property type="component" value="Unassembled WGS sequence"/>
</dbReference>
<accession>A0A812PIE1</accession>
<organism evidence="2 3">
    <name type="scientific">Symbiodinium natans</name>
    <dbReference type="NCBI Taxonomy" id="878477"/>
    <lineage>
        <taxon>Eukaryota</taxon>
        <taxon>Sar</taxon>
        <taxon>Alveolata</taxon>
        <taxon>Dinophyceae</taxon>
        <taxon>Suessiales</taxon>
        <taxon>Symbiodiniaceae</taxon>
        <taxon>Symbiodinium</taxon>
    </lineage>
</organism>
<dbReference type="AlphaFoldDB" id="A0A812PIE1"/>
<evidence type="ECO:0000313" key="2">
    <source>
        <dbReference type="EMBL" id="CAE7349251.1"/>
    </source>
</evidence>
<comment type="caution">
    <text evidence="2">The sequence shown here is derived from an EMBL/GenBank/DDBJ whole genome shotgun (WGS) entry which is preliminary data.</text>
</comment>
<reference evidence="2" key="1">
    <citation type="submission" date="2021-02" db="EMBL/GenBank/DDBJ databases">
        <authorList>
            <person name="Dougan E. K."/>
            <person name="Rhodes N."/>
            <person name="Thang M."/>
            <person name="Chan C."/>
        </authorList>
    </citation>
    <scope>NUCLEOTIDE SEQUENCE</scope>
</reference>
<dbReference type="EMBL" id="CAJNDS010002143">
    <property type="protein sequence ID" value="CAE7349251.1"/>
    <property type="molecule type" value="Genomic_DNA"/>
</dbReference>
<proteinExistence type="predicted"/>
<gene>
    <name evidence="2" type="ORF">SNAT2548_LOCUS18357</name>
</gene>
<sequence>MAERVRVSLPAGAHQAHALPLSGLQAAVLHWTAVVLDERTVELEVCAQLHSEEGAQRIQLSRAACGGTFVGRFVPCEDRRLRAAKASKLAVDSVVFSFSNASWFAHKEVELITLWEELPGAYVSPNFRAKTVEESAEYPREQSTPPLYLDELDNDCNQEYDWRYDAADEESGDTVDASPTPSTEEDEETARRARALAKAQRYGYAV</sequence>
<keyword evidence="3" id="KW-1185">Reference proteome</keyword>
<evidence type="ECO:0000256" key="1">
    <source>
        <dbReference type="SAM" id="MobiDB-lite"/>
    </source>
</evidence>
<protein>
    <submittedName>
        <fullName evidence="2">Uncharacterized protein</fullName>
    </submittedName>
</protein>
<name>A0A812PIE1_9DINO</name>
<evidence type="ECO:0000313" key="3">
    <source>
        <dbReference type="Proteomes" id="UP000604046"/>
    </source>
</evidence>
<feature type="region of interest" description="Disordered" evidence="1">
    <location>
        <begin position="164"/>
        <end position="194"/>
    </location>
</feature>